<name>A0ABT5WD54_9GAMM</name>
<dbReference type="EMBL" id="JAMZEG020000002">
    <property type="protein sequence ID" value="MDE8602758.1"/>
    <property type="molecule type" value="Genomic_DNA"/>
</dbReference>
<dbReference type="Pfam" id="PF01272">
    <property type="entry name" value="GreA_GreB"/>
    <property type="match status" value="1"/>
</dbReference>
<evidence type="ECO:0000313" key="4">
    <source>
        <dbReference type="Proteomes" id="UP001139522"/>
    </source>
</evidence>
<sequence>MMQRPQITISSLDAVRLEKILGSLSYSQFPNKDALQEEIDRADIVEPKEMPDNIVTMNSTVTFTVLSSGKEFSKTLVYPKAADGSEDKVSVLAPVGSALLGLKEGDRIDWPKPDGDFFSVSITKVDYQPERAGEFQR</sequence>
<keyword evidence="4" id="KW-1185">Reference proteome</keyword>
<dbReference type="NCBIfam" id="NF004396">
    <property type="entry name" value="PRK05753.1"/>
    <property type="match status" value="1"/>
</dbReference>
<dbReference type="PANTHER" id="PTHR30437">
    <property type="entry name" value="TRANSCRIPTION ELONGATION FACTOR GREA"/>
    <property type="match status" value="1"/>
</dbReference>
<protein>
    <submittedName>
        <fullName evidence="3">Nucleoside diphosphate kinase regulator</fullName>
    </submittedName>
</protein>
<dbReference type="Gene3D" id="1.10.286.20">
    <property type="match status" value="1"/>
</dbReference>
<dbReference type="InterPro" id="IPR036953">
    <property type="entry name" value="GreA/GreB_C_sf"/>
</dbReference>
<dbReference type="Gene3D" id="3.10.50.30">
    <property type="entry name" value="Transcription elongation factor, GreA/GreB, C-terminal domain"/>
    <property type="match status" value="1"/>
</dbReference>
<evidence type="ECO:0000259" key="2">
    <source>
        <dbReference type="Pfam" id="PF14760"/>
    </source>
</evidence>
<dbReference type="PANTHER" id="PTHR30437:SF5">
    <property type="entry name" value="REGULATOR OF NUCLEOSIDE DIPHOSPHATE KINASE"/>
    <property type="match status" value="1"/>
</dbReference>
<dbReference type="Pfam" id="PF14760">
    <property type="entry name" value="Rnk_N"/>
    <property type="match status" value="1"/>
</dbReference>
<feature type="domain" description="Transcription elongation factor GreA/GreB C-terminal" evidence="1">
    <location>
        <begin position="51"/>
        <end position="127"/>
    </location>
</feature>
<dbReference type="RefSeq" id="WP_255895173.1">
    <property type="nucleotide sequence ID" value="NZ_JAMZEG020000002.1"/>
</dbReference>
<dbReference type="Proteomes" id="UP001139522">
    <property type="component" value="Unassembled WGS sequence"/>
</dbReference>
<feature type="domain" description="Regulator of nucleoside diphosphate kinase N-terminal" evidence="2">
    <location>
        <begin position="5"/>
        <end position="45"/>
    </location>
</feature>
<evidence type="ECO:0000259" key="1">
    <source>
        <dbReference type="Pfam" id="PF01272"/>
    </source>
</evidence>
<dbReference type="SUPFAM" id="SSF54534">
    <property type="entry name" value="FKBP-like"/>
    <property type="match status" value="1"/>
</dbReference>
<comment type="caution">
    <text evidence="3">The sequence shown here is derived from an EMBL/GenBank/DDBJ whole genome shotgun (WGS) entry which is preliminary data.</text>
</comment>
<proteinExistence type="predicted"/>
<dbReference type="InterPro" id="IPR001437">
    <property type="entry name" value="Tscrpt_elong_fac_GreA/B_C"/>
</dbReference>
<dbReference type="GO" id="GO:0016301">
    <property type="term" value="F:kinase activity"/>
    <property type="evidence" value="ECO:0007669"/>
    <property type="project" value="UniProtKB-KW"/>
</dbReference>
<accession>A0ABT5WD54</accession>
<keyword evidence="3" id="KW-0418">Kinase</keyword>
<keyword evidence="3" id="KW-0808">Transferase</keyword>
<dbReference type="InterPro" id="IPR029462">
    <property type="entry name" value="Rnk_N"/>
</dbReference>
<gene>
    <name evidence="3" type="primary">rnk</name>
    <name evidence="3" type="ORF">M3I01_007440</name>
</gene>
<organism evidence="3 4">
    <name type="scientific">Marinomonas maritima</name>
    <dbReference type="NCBI Taxonomy" id="2940935"/>
    <lineage>
        <taxon>Bacteria</taxon>
        <taxon>Pseudomonadati</taxon>
        <taxon>Pseudomonadota</taxon>
        <taxon>Gammaproteobacteria</taxon>
        <taxon>Oceanospirillales</taxon>
        <taxon>Oceanospirillaceae</taxon>
        <taxon>Marinomonas</taxon>
    </lineage>
</organism>
<dbReference type="InterPro" id="IPR023459">
    <property type="entry name" value="Tscrpt_elong_fac_GreA/B_fam"/>
</dbReference>
<reference evidence="3" key="1">
    <citation type="submission" date="2023-01" db="EMBL/GenBank/DDBJ databases">
        <title>Psychroserpens sp. MSW6 and Marinomonas sp. RSW2, isolated from seawater.</title>
        <authorList>
            <person name="Kristyanto S."/>
            <person name="Jung J."/>
            <person name="Kim J.M."/>
            <person name="Jeon C.O."/>
        </authorList>
    </citation>
    <scope>NUCLEOTIDE SEQUENCE</scope>
    <source>
        <strain evidence="3">RSW2</strain>
    </source>
</reference>
<evidence type="ECO:0000313" key="3">
    <source>
        <dbReference type="EMBL" id="MDE8602758.1"/>
    </source>
</evidence>